<sequence length="259" mass="28807">MSSIFTTTGQGRRADNNFGGDEPSCVFGMVDGKRYFGEDEDNDEAKEFQELVEEVMLFAGTDPTAVTIEWAMSALLNHPEKLQKAKIEIDNLVGNDRLVNESDLTKLSYLQNIIYETFRLFPATPLLLPHEASSDCTLGGYDIPHGTMLTVNAWAIHRDPKIWNDPISFNPERFEAGEVGPPKLIPFGMGRRSCPGMGLSYRVVGLTLGSLIQCFEWQRVGERLVDLTEGKGLTIPKEVPLEAMCKARDVLHKVLSEAN</sequence>
<evidence type="ECO:0000256" key="6">
    <source>
        <dbReference type="ARBA" id="ARBA00023033"/>
    </source>
</evidence>
<keyword evidence="6 7" id="KW-0503">Monooxygenase</keyword>
<protein>
    <recommendedName>
        <fullName evidence="11">Cytochrome P450 protein</fullName>
    </recommendedName>
</protein>
<evidence type="ECO:0000256" key="4">
    <source>
        <dbReference type="ARBA" id="ARBA00023002"/>
    </source>
</evidence>
<feature type="region of interest" description="Disordered" evidence="8">
    <location>
        <begin position="1"/>
        <end position="20"/>
    </location>
</feature>
<dbReference type="Pfam" id="PF00067">
    <property type="entry name" value="p450"/>
    <property type="match status" value="1"/>
</dbReference>
<keyword evidence="10" id="KW-1185">Reference proteome</keyword>
<evidence type="ECO:0000256" key="5">
    <source>
        <dbReference type="ARBA" id="ARBA00023004"/>
    </source>
</evidence>
<dbReference type="InterPro" id="IPR001128">
    <property type="entry name" value="Cyt_P450"/>
</dbReference>
<dbReference type="PRINTS" id="PR00463">
    <property type="entry name" value="EP450I"/>
</dbReference>
<reference evidence="9 10" key="1">
    <citation type="journal article" date="2021" name="Comput. Struct. Biotechnol. J.">
        <title>De novo genome assembly of the potent medicinal plant Rehmannia glutinosa using nanopore technology.</title>
        <authorList>
            <person name="Ma L."/>
            <person name="Dong C."/>
            <person name="Song C."/>
            <person name="Wang X."/>
            <person name="Zheng X."/>
            <person name="Niu Y."/>
            <person name="Chen S."/>
            <person name="Feng W."/>
        </authorList>
    </citation>
    <scope>NUCLEOTIDE SEQUENCE [LARGE SCALE GENOMIC DNA]</scope>
    <source>
        <strain evidence="9">DH-2019</strain>
    </source>
</reference>
<evidence type="ECO:0000256" key="2">
    <source>
        <dbReference type="ARBA" id="ARBA00022617"/>
    </source>
</evidence>
<evidence type="ECO:0000313" key="10">
    <source>
        <dbReference type="Proteomes" id="UP001318860"/>
    </source>
</evidence>
<gene>
    <name evidence="9" type="ORF">DH2020_042501</name>
</gene>
<organism evidence="9 10">
    <name type="scientific">Rehmannia glutinosa</name>
    <name type="common">Chinese foxglove</name>
    <dbReference type="NCBI Taxonomy" id="99300"/>
    <lineage>
        <taxon>Eukaryota</taxon>
        <taxon>Viridiplantae</taxon>
        <taxon>Streptophyta</taxon>
        <taxon>Embryophyta</taxon>
        <taxon>Tracheophyta</taxon>
        <taxon>Spermatophyta</taxon>
        <taxon>Magnoliopsida</taxon>
        <taxon>eudicotyledons</taxon>
        <taxon>Gunneridae</taxon>
        <taxon>Pentapetalae</taxon>
        <taxon>asterids</taxon>
        <taxon>lamiids</taxon>
        <taxon>Lamiales</taxon>
        <taxon>Orobanchaceae</taxon>
        <taxon>Rehmannieae</taxon>
        <taxon>Rehmannia</taxon>
    </lineage>
</organism>
<comment type="caution">
    <text evidence="9">The sequence shown here is derived from an EMBL/GenBank/DDBJ whole genome shotgun (WGS) entry which is preliminary data.</text>
</comment>
<dbReference type="PROSITE" id="PS00086">
    <property type="entry name" value="CYTOCHROME_P450"/>
    <property type="match status" value="1"/>
</dbReference>
<evidence type="ECO:0000256" key="1">
    <source>
        <dbReference type="ARBA" id="ARBA00004167"/>
    </source>
</evidence>
<evidence type="ECO:0000256" key="8">
    <source>
        <dbReference type="SAM" id="MobiDB-lite"/>
    </source>
</evidence>
<dbReference type="InterPro" id="IPR017972">
    <property type="entry name" value="Cyt_P450_CS"/>
</dbReference>
<dbReference type="EMBL" id="JABTTQ020002472">
    <property type="protein sequence ID" value="KAK6123757.1"/>
    <property type="molecule type" value="Genomic_DNA"/>
</dbReference>
<accession>A0ABR0UN36</accession>
<feature type="compositionally biased region" description="Polar residues" evidence="8">
    <location>
        <begin position="1"/>
        <end position="10"/>
    </location>
</feature>
<dbReference type="InterPro" id="IPR002401">
    <property type="entry name" value="Cyt_P450_E_grp-I"/>
</dbReference>
<keyword evidence="2 7" id="KW-0349">Heme</keyword>
<dbReference type="SUPFAM" id="SSF48264">
    <property type="entry name" value="Cytochrome P450"/>
    <property type="match status" value="1"/>
</dbReference>
<keyword evidence="4 7" id="KW-0560">Oxidoreductase</keyword>
<evidence type="ECO:0000313" key="9">
    <source>
        <dbReference type="EMBL" id="KAK6123757.1"/>
    </source>
</evidence>
<dbReference type="InterPro" id="IPR036396">
    <property type="entry name" value="Cyt_P450_sf"/>
</dbReference>
<evidence type="ECO:0008006" key="11">
    <source>
        <dbReference type="Google" id="ProtNLM"/>
    </source>
</evidence>
<dbReference type="InterPro" id="IPR050651">
    <property type="entry name" value="Plant_Cytochrome_P450_Monoox"/>
</dbReference>
<dbReference type="PANTHER" id="PTHR47947">
    <property type="entry name" value="CYTOCHROME P450 82C3-RELATED"/>
    <property type="match status" value="1"/>
</dbReference>
<proteinExistence type="inferred from homology"/>
<keyword evidence="5 7" id="KW-0408">Iron</keyword>
<evidence type="ECO:0000256" key="3">
    <source>
        <dbReference type="ARBA" id="ARBA00022723"/>
    </source>
</evidence>
<dbReference type="Gene3D" id="1.10.630.10">
    <property type="entry name" value="Cytochrome P450"/>
    <property type="match status" value="1"/>
</dbReference>
<dbReference type="PRINTS" id="PR00385">
    <property type="entry name" value="P450"/>
</dbReference>
<comment type="similarity">
    <text evidence="7">Belongs to the cytochrome P450 family.</text>
</comment>
<evidence type="ECO:0000256" key="7">
    <source>
        <dbReference type="RuleBase" id="RU000461"/>
    </source>
</evidence>
<dbReference type="PANTHER" id="PTHR47947:SF24">
    <property type="entry name" value="ISOFLAVONE 2'-HYDROXYLASE-LIKE"/>
    <property type="match status" value="1"/>
</dbReference>
<name>A0ABR0UN36_REHGL</name>
<keyword evidence="3 7" id="KW-0479">Metal-binding</keyword>
<dbReference type="Proteomes" id="UP001318860">
    <property type="component" value="Unassembled WGS sequence"/>
</dbReference>
<comment type="subcellular location">
    <subcellularLocation>
        <location evidence="1">Membrane</location>
        <topology evidence="1">Single-pass membrane protein</topology>
    </subcellularLocation>
</comment>